<feature type="transmembrane region" description="Helical" evidence="1">
    <location>
        <begin position="253"/>
        <end position="278"/>
    </location>
</feature>
<comment type="caution">
    <text evidence="2">The sequence shown here is derived from an EMBL/GenBank/DDBJ whole genome shotgun (WGS) entry which is preliminary data.</text>
</comment>
<evidence type="ECO:0000313" key="3">
    <source>
        <dbReference type="Proteomes" id="UP001179280"/>
    </source>
</evidence>
<feature type="transmembrane region" description="Helical" evidence="1">
    <location>
        <begin position="9"/>
        <end position="27"/>
    </location>
</feature>
<keyword evidence="1" id="KW-1133">Transmembrane helix</keyword>
<gene>
    <name evidence="2" type="ORF">JOC54_004264</name>
</gene>
<feature type="transmembrane region" description="Helical" evidence="1">
    <location>
        <begin position="39"/>
        <end position="60"/>
    </location>
</feature>
<protein>
    <submittedName>
        <fullName evidence="2">Membrane protein YkvI</fullName>
    </submittedName>
</protein>
<feature type="transmembrane region" description="Helical" evidence="1">
    <location>
        <begin position="290"/>
        <end position="308"/>
    </location>
</feature>
<dbReference type="PANTHER" id="PTHR37814">
    <property type="entry name" value="CONSERVED MEMBRANE PROTEIN"/>
    <property type="match status" value="1"/>
</dbReference>
<keyword evidence="1" id="KW-0812">Transmembrane</keyword>
<feature type="transmembrane region" description="Helical" evidence="1">
    <location>
        <begin position="207"/>
        <end position="225"/>
    </location>
</feature>
<feature type="transmembrane region" description="Helical" evidence="1">
    <location>
        <begin position="142"/>
        <end position="164"/>
    </location>
</feature>
<keyword evidence="1" id="KW-0472">Membrane</keyword>
<dbReference type="InterPro" id="IPR038728">
    <property type="entry name" value="YkvI-like"/>
</dbReference>
<feature type="transmembrane region" description="Helical" evidence="1">
    <location>
        <begin position="314"/>
        <end position="336"/>
    </location>
</feature>
<dbReference type="Proteomes" id="UP001179280">
    <property type="component" value="Unassembled WGS sequence"/>
</dbReference>
<dbReference type="EMBL" id="JAFBCV010000019">
    <property type="protein sequence ID" value="MBM7840970.1"/>
    <property type="molecule type" value="Genomic_DNA"/>
</dbReference>
<name>A0ABS2SZP7_9BACI</name>
<keyword evidence="3" id="KW-1185">Reference proteome</keyword>
<feature type="transmembrane region" description="Helical" evidence="1">
    <location>
        <begin position="112"/>
        <end position="130"/>
    </location>
</feature>
<reference evidence="2" key="1">
    <citation type="submission" date="2021-01" db="EMBL/GenBank/DDBJ databases">
        <title>Genomic Encyclopedia of Type Strains, Phase IV (KMG-IV): sequencing the most valuable type-strain genomes for metagenomic binning, comparative biology and taxonomic classification.</title>
        <authorList>
            <person name="Goeker M."/>
        </authorList>
    </citation>
    <scope>NUCLEOTIDE SEQUENCE</scope>
    <source>
        <strain evidence="2">DSM 21943</strain>
    </source>
</reference>
<dbReference type="PANTHER" id="PTHR37814:SF1">
    <property type="entry name" value="MEMBRANE PROTEIN"/>
    <property type="match status" value="1"/>
</dbReference>
<evidence type="ECO:0000313" key="2">
    <source>
        <dbReference type="EMBL" id="MBM7840970.1"/>
    </source>
</evidence>
<feature type="transmembrane region" description="Helical" evidence="1">
    <location>
        <begin position="81"/>
        <end position="106"/>
    </location>
</feature>
<evidence type="ECO:0000256" key="1">
    <source>
        <dbReference type="SAM" id="Phobius"/>
    </source>
</evidence>
<accession>A0ABS2SZP7</accession>
<organism evidence="2 3">
    <name type="scientific">Shouchella xiaoxiensis</name>
    <dbReference type="NCBI Taxonomy" id="766895"/>
    <lineage>
        <taxon>Bacteria</taxon>
        <taxon>Bacillati</taxon>
        <taxon>Bacillota</taxon>
        <taxon>Bacilli</taxon>
        <taxon>Bacillales</taxon>
        <taxon>Bacillaceae</taxon>
        <taxon>Shouchella</taxon>
    </lineage>
</organism>
<sequence length="345" mass="37964">MTKMWGNGLKWMFLIVGTIMGAGYASGRELWEFFGAESGLAIVLFSFLFSISCAVILTIAKKEKTSHYLPVLERVLGKRLAKAYDIMIIFYLFSVTVIMLAGAGATLEVYQIPFWLGIVINSVLVVLMFLKGTGGMTKMNAMLIPVLIVCLVTVLLVYESSIGFTFTFDVHLQHNWPSALTFTSLNILPIIAVLGAVGNQIKQRGEIVIASVGSGLLLGIISYLYNESLLSVAQEIIFYEIPLFVILKHYPSVMVLAMSLVLWLAIYTTATSGVFGLISRTEDKLKGPAWLVALLLVSLMAPMTMFGFSTLISILYPLYGVLNLYILAALLLYPILKHPGAKEKH</sequence>
<proteinExistence type="predicted"/>
<feature type="transmembrane region" description="Helical" evidence="1">
    <location>
        <begin position="176"/>
        <end position="195"/>
    </location>
</feature>